<dbReference type="EMBL" id="LRGB01005138">
    <property type="protein sequence ID" value="KZS02162.1"/>
    <property type="molecule type" value="Genomic_DNA"/>
</dbReference>
<evidence type="ECO:0000256" key="1">
    <source>
        <dbReference type="SAM" id="MobiDB-lite"/>
    </source>
</evidence>
<accession>A0A164JAR0</accession>
<dbReference type="AlphaFoldDB" id="A0A164JAR0"/>
<comment type="caution">
    <text evidence="2">The sequence shown here is derived from an EMBL/GenBank/DDBJ whole genome shotgun (WGS) entry which is preliminary data.</text>
</comment>
<organism evidence="2 3">
    <name type="scientific">Daphnia magna</name>
    <dbReference type="NCBI Taxonomy" id="35525"/>
    <lineage>
        <taxon>Eukaryota</taxon>
        <taxon>Metazoa</taxon>
        <taxon>Ecdysozoa</taxon>
        <taxon>Arthropoda</taxon>
        <taxon>Crustacea</taxon>
        <taxon>Branchiopoda</taxon>
        <taxon>Diplostraca</taxon>
        <taxon>Cladocera</taxon>
        <taxon>Anomopoda</taxon>
        <taxon>Daphniidae</taxon>
        <taxon>Daphnia</taxon>
    </lineage>
</organism>
<protein>
    <submittedName>
        <fullName evidence="2">Uncharacterized protein</fullName>
    </submittedName>
</protein>
<name>A0A164JAR0_9CRUS</name>
<dbReference type="Proteomes" id="UP000076858">
    <property type="component" value="Unassembled WGS sequence"/>
</dbReference>
<reference evidence="2 3" key="1">
    <citation type="submission" date="2016-03" db="EMBL/GenBank/DDBJ databases">
        <title>EvidentialGene: Evidence-directed Construction of Genes on Genomes.</title>
        <authorList>
            <person name="Gilbert D.G."/>
            <person name="Choi J.-H."/>
            <person name="Mockaitis K."/>
            <person name="Colbourne J."/>
            <person name="Pfrender M."/>
        </authorList>
    </citation>
    <scope>NUCLEOTIDE SEQUENCE [LARGE SCALE GENOMIC DNA]</scope>
    <source>
        <strain evidence="2 3">Xinb3</strain>
        <tissue evidence="2">Complete organism</tissue>
    </source>
</reference>
<feature type="non-terminal residue" evidence="2">
    <location>
        <position position="1"/>
    </location>
</feature>
<gene>
    <name evidence="2" type="ORF">APZ42_000905</name>
</gene>
<feature type="region of interest" description="Disordered" evidence="1">
    <location>
        <begin position="161"/>
        <end position="188"/>
    </location>
</feature>
<sequence>SIHILFKMKATGCLAVGTAAMISQPKLPIDNLMLVETIETYLAKKTEMEISPKVLLATISGYSKKSNGRVEMGNLKEKLCKELESSQQQEKLRVEYKEAAKKKDPKRKREFLKEGHGGTAKKRLVYDDVLPTPSILQHRGDHYSSLDVLFAEKIISDYSDVESEEESVDESVIESGNGSDQSGEERNAHPFLEAETECWPSKTGTSHITVLEQIGTPTVLQTTATPHVDSTALSRNTPNISSRTHEIIELKQRVSDLETE</sequence>
<feature type="compositionally biased region" description="Acidic residues" evidence="1">
    <location>
        <begin position="161"/>
        <end position="172"/>
    </location>
</feature>
<feature type="non-terminal residue" evidence="2">
    <location>
        <position position="260"/>
    </location>
</feature>
<proteinExistence type="predicted"/>
<evidence type="ECO:0000313" key="3">
    <source>
        <dbReference type="Proteomes" id="UP000076858"/>
    </source>
</evidence>
<evidence type="ECO:0000313" key="2">
    <source>
        <dbReference type="EMBL" id="KZS02162.1"/>
    </source>
</evidence>
<keyword evidence="3" id="KW-1185">Reference proteome</keyword>